<dbReference type="PANTHER" id="PTHR34071:SF2">
    <property type="entry name" value="FLAVIN-NUCLEOTIDE-BINDING PROTEIN"/>
    <property type="match status" value="1"/>
</dbReference>
<dbReference type="PANTHER" id="PTHR34071">
    <property type="entry name" value="5-NITROIMIDAZOLE ANTIBIOTICS RESISTANCE PROTEIN, NIMA-FAMILY-RELATED PROTEIN-RELATED"/>
    <property type="match status" value="1"/>
</dbReference>
<dbReference type="AlphaFoldDB" id="A0A940SL07"/>
<organism evidence="1 2">
    <name type="scientific">Gottfriedia endophytica</name>
    <dbReference type="NCBI Taxonomy" id="2820819"/>
    <lineage>
        <taxon>Bacteria</taxon>
        <taxon>Bacillati</taxon>
        <taxon>Bacillota</taxon>
        <taxon>Bacilli</taxon>
        <taxon>Bacillales</taxon>
        <taxon>Bacillaceae</taxon>
        <taxon>Gottfriedia</taxon>
    </lineage>
</organism>
<dbReference type="InterPro" id="IPR012349">
    <property type="entry name" value="Split_barrel_FMN-bd"/>
</dbReference>
<proteinExistence type="predicted"/>
<reference evidence="1" key="1">
    <citation type="submission" date="2021-04" db="EMBL/GenBank/DDBJ databases">
        <title>Genome seq and assembly of Bacillus sp.</title>
        <authorList>
            <person name="Chhetri G."/>
        </authorList>
    </citation>
    <scope>NUCLEOTIDE SEQUENCE</scope>
    <source>
        <strain evidence="1">RG28</strain>
    </source>
</reference>
<name>A0A940SL07_9BACI</name>
<protein>
    <submittedName>
        <fullName evidence="1">Pyridoxamine 5'-phosphate oxidase family protein</fullName>
    </submittedName>
</protein>
<sequence>MRQNKHEVTNEEKISYCLNETDTGYLGLVDGEHPYVVPLNFTYYNGAIYFHGASEGRKMDIIQNNSNATFTVSQQFGTITDPVPAKTDTAYMSVMVFGTVEVVTDLDEATEALQQILTKYVPNYYSNPLSKNHVKSYVSSLGSKTAVCKITPSSITAKENELISSKAFYPGRTAEMDLKS</sequence>
<gene>
    <name evidence="1" type="ORF">J5Y03_17675</name>
</gene>
<dbReference type="Proteomes" id="UP000682134">
    <property type="component" value="Unassembled WGS sequence"/>
</dbReference>
<evidence type="ECO:0000313" key="1">
    <source>
        <dbReference type="EMBL" id="MBP0726991.1"/>
    </source>
</evidence>
<comment type="caution">
    <text evidence="1">The sequence shown here is derived from an EMBL/GenBank/DDBJ whole genome shotgun (WGS) entry which is preliminary data.</text>
</comment>
<accession>A0A940SL07</accession>
<dbReference type="EMBL" id="JAGIYQ010000017">
    <property type="protein sequence ID" value="MBP0726991.1"/>
    <property type="molecule type" value="Genomic_DNA"/>
</dbReference>
<dbReference type="SUPFAM" id="SSF50475">
    <property type="entry name" value="FMN-binding split barrel"/>
    <property type="match status" value="1"/>
</dbReference>
<evidence type="ECO:0000313" key="2">
    <source>
        <dbReference type="Proteomes" id="UP000682134"/>
    </source>
</evidence>
<keyword evidence="2" id="KW-1185">Reference proteome</keyword>
<dbReference type="InterPro" id="IPR024747">
    <property type="entry name" value="Pyridox_Oxase-rel"/>
</dbReference>
<dbReference type="Gene3D" id="2.30.110.10">
    <property type="entry name" value="Electron Transport, Fmn-binding Protein, Chain A"/>
    <property type="match status" value="1"/>
</dbReference>
<dbReference type="Pfam" id="PF12900">
    <property type="entry name" value="Pyridox_ox_2"/>
    <property type="match status" value="1"/>
</dbReference>